<evidence type="ECO:0000256" key="9">
    <source>
        <dbReference type="SAM" id="SignalP"/>
    </source>
</evidence>
<sequence length="217" mass="23563">MLISVAPSMYIFLGVILQTWVFSHGGETDIQCLLALKASLRDPFHYLSSWNFNNNSHVSICSFLGVECWHPDENKVLNIRLSGLGLQGQFPQGLENCTSMTGLDLSNNDLSGNLPSDISQKIPMVTSVDFSSNKFSGQIPASLANCTYLNIIKLSENQFSGEIPAQLGGLPRLKTFQVSSNRLNGPIPSVFRSLPPDSFANNPRLCGPPLSVACVST</sequence>
<dbReference type="OrthoDB" id="2151624at2759"/>
<keyword evidence="8" id="KW-0325">Glycoprotein</keyword>
<keyword evidence="4 9" id="KW-0732">Signal</keyword>
<evidence type="ECO:0000256" key="7">
    <source>
        <dbReference type="ARBA" id="ARBA00023136"/>
    </source>
</evidence>
<dbReference type="OMA" id="MAYITYL"/>
<accession>W1NIT5</accession>
<dbReference type="EMBL" id="KI397474">
    <property type="protein sequence ID" value="ERM95657.1"/>
    <property type="molecule type" value="Genomic_DNA"/>
</dbReference>
<keyword evidence="6" id="KW-1133">Transmembrane helix</keyword>
<keyword evidence="2" id="KW-0433">Leucine-rich repeat</keyword>
<evidence type="ECO:0000313" key="11">
    <source>
        <dbReference type="EMBL" id="ERM95657.1"/>
    </source>
</evidence>
<evidence type="ECO:0000256" key="5">
    <source>
        <dbReference type="ARBA" id="ARBA00022737"/>
    </source>
</evidence>
<evidence type="ECO:0000259" key="10">
    <source>
        <dbReference type="Pfam" id="PF08263"/>
    </source>
</evidence>
<organism evidence="11 12">
    <name type="scientific">Amborella trichopoda</name>
    <dbReference type="NCBI Taxonomy" id="13333"/>
    <lineage>
        <taxon>Eukaryota</taxon>
        <taxon>Viridiplantae</taxon>
        <taxon>Streptophyta</taxon>
        <taxon>Embryophyta</taxon>
        <taxon>Tracheophyta</taxon>
        <taxon>Spermatophyta</taxon>
        <taxon>Magnoliopsida</taxon>
        <taxon>Amborellales</taxon>
        <taxon>Amborellaceae</taxon>
        <taxon>Amborella</taxon>
    </lineage>
</organism>
<gene>
    <name evidence="11" type="ORF">AMTR_s00023p00191140</name>
</gene>
<reference evidence="12" key="1">
    <citation type="journal article" date="2013" name="Science">
        <title>The Amborella genome and the evolution of flowering plants.</title>
        <authorList>
            <consortium name="Amborella Genome Project"/>
        </authorList>
    </citation>
    <scope>NUCLEOTIDE SEQUENCE [LARGE SCALE GENOMIC DNA]</scope>
</reference>
<dbReference type="HOGENOM" id="CLU_000288_18_9_1"/>
<dbReference type="SUPFAM" id="SSF52058">
    <property type="entry name" value="L domain-like"/>
    <property type="match status" value="1"/>
</dbReference>
<dbReference type="Gene3D" id="3.80.10.10">
    <property type="entry name" value="Ribonuclease Inhibitor"/>
    <property type="match status" value="2"/>
</dbReference>
<dbReference type="InterPro" id="IPR046956">
    <property type="entry name" value="RLP23-like"/>
</dbReference>
<dbReference type="eggNOG" id="ENOG502QSSB">
    <property type="taxonomic scope" value="Eukaryota"/>
</dbReference>
<feature type="signal peptide" evidence="9">
    <location>
        <begin position="1"/>
        <end position="25"/>
    </location>
</feature>
<evidence type="ECO:0000256" key="8">
    <source>
        <dbReference type="ARBA" id="ARBA00023180"/>
    </source>
</evidence>
<dbReference type="KEGG" id="atr:18423577"/>
<dbReference type="PANTHER" id="PTHR48063:SF93">
    <property type="entry name" value="LEUCINE-RICH REPEAT-CONTAINING N-TERMINAL PLANT-TYPE DOMAIN-CONTAINING PROTEIN"/>
    <property type="match status" value="1"/>
</dbReference>
<evidence type="ECO:0000313" key="12">
    <source>
        <dbReference type="Proteomes" id="UP000017836"/>
    </source>
</evidence>
<protein>
    <recommendedName>
        <fullName evidence="10">Leucine-rich repeat-containing N-terminal plant-type domain-containing protein</fullName>
    </recommendedName>
</protein>
<name>W1NIT5_AMBTC</name>
<dbReference type="InterPro" id="IPR032675">
    <property type="entry name" value="LRR_dom_sf"/>
</dbReference>
<evidence type="ECO:0000256" key="2">
    <source>
        <dbReference type="ARBA" id="ARBA00022614"/>
    </source>
</evidence>
<proteinExistence type="predicted"/>
<dbReference type="AlphaFoldDB" id="W1NIT5"/>
<keyword evidence="3" id="KW-0812">Transmembrane</keyword>
<feature type="chain" id="PRO_5004807702" description="Leucine-rich repeat-containing N-terminal plant-type domain-containing protein" evidence="9">
    <location>
        <begin position="26"/>
        <end position="217"/>
    </location>
</feature>
<dbReference type="InterPro" id="IPR013210">
    <property type="entry name" value="LRR_N_plant-typ"/>
</dbReference>
<dbReference type="STRING" id="13333.W1NIT5"/>
<keyword evidence="12" id="KW-1185">Reference proteome</keyword>
<dbReference type="Pfam" id="PF08263">
    <property type="entry name" value="LRRNT_2"/>
    <property type="match status" value="1"/>
</dbReference>
<dbReference type="Pfam" id="PF00560">
    <property type="entry name" value="LRR_1"/>
    <property type="match status" value="4"/>
</dbReference>
<dbReference type="Proteomes" id="UP000017836">
    <property type="component" value="Unassembled WGS sequence"/>
</dbReference>
<evidence type="ECO:0000256" key="3">
    <source>
        <dbReference type="ARBA" id="ARBA00022692"/>
    </source>
</evidence>
<keyword evidence="5" id="KW-0677">Repeat</keyword>
<keyword evidence="7" id="KW-0472">Membrane</keyword>
<dbReference type="FunFam" id="3.80.10.10:FF:000275">
    <property type="entry name" value="Leucine-rich repeat receptor-like protein kinase"/>
    <property type="match status" value="1"/>
</dbReference>
<dbReference type="Gramene" id="ERM95657">
    <property type="protein sequence ID" value="ERM95657"/>
    <property type="gene ID" value="AMTR_s00023p00191140"/>
</dbReference>
<evidence type="ECO:0000256" key="4">
    <source>
        <dbReference type="ARBA" id="ARBA00022729"/>
    </source>
</evidence>
<dbReference type="GO" id="GO:0016020">
    <property type="term" value="C:membrane"/>
    <property type="evidence" value="ECO:0007669"/>
    <property type="project" value="UniProtKB-SubCell"/>
</dbReference>
<comment type="subcellular location">
    <subcellularLocation>
        <location evidence="1">Membrane</location>
        <topology evidence="1">Single-pass type I membrane protein</topology>
    </subcellularLocation>
</comment>
<evidence type="ECO:0000256" key="1">
    <source>
        <dbReference type="ARBA" id="ARBA00004479"/>
    </source>
</evidence>
<feature type="domain" description="Leucine-rich repeat-containing N-terminal plant-type" evidence="10">
    <location>
        <begin position="28"/>
        <end position="69"/>
    </location>
</feature>
<dbReference type="InterPro" id="IPR001611">
    <property type="entry name" value="Leu-rich_rpt"/>
</dbReference>
<dbReference type="PANTHER" id="PTHR48063">
    <property type="entry name" value="LRR RECEPTOR-LIKE KINASE"/>
    <property type="match status" value="1"/>
</dbReference>
<evidence type="ECO:0000256" key="6">
    <source>
        <dbReference type="ARBA" id="ARBA00022989"/>
    </source>
</evidence>